<evidence type="ECO:0000256" key="3">
    <source>
        <dbReference type="ARBA" id="ARBA00022475"/>
    </source>
</evidence>
<evidence type="ECO:0000313" key="9">
    <source>
        <dbReference type="Proteomes" id="UP000029481"/>
    </source>
</evidence>
<dbReference type="NCBIfam" id="TIGR01102">
    <property type="entry name" value="yscR"/>
    <property type="match status" value="1"/>
</dbReference>
<evidence type="ECO:0000313" key="8">
    <source>
        <dbReference type="EMBL" id="AIR04122.1"/>
    </source>
</evidence>
<keyword evidence="4 7" id="KW-0812">Transmembrane</keyword>
<comment type="similarity">
    <text evidence="2 7">Belongs to the FliP/MopC/SpaP family.</text>
</comment>
<gene>
    <name evidence="8" type="primary">ssaR</name>
    <name evidence="8" type="ORF">JT31_05675</name>
</gene>
<evidence type="ECO:0000256" key="5">
    <source>
        <dbReference type="ARBA" id="ARBA00022989"/>
    </source>
</evidence>
<dbReference type="PRINTS" id="PR01302">
    <property type="entry name" value="TYPE3IMPPROT"/>
</dbReference>
<evidence type="ECO:0000256" key="1">
    <source>
        <dbReference type="ARBA" id="ARBA00004651"/>
    </source>
</evidence>
<evidence type="ECO:0000256" key="7">
    <source>
        <dbReference type="RuleBase" id="RU362070"/>
    </source>
</evidence>
<feature type="transmembrane region" description="Helical" evidence="7">
    <location>
        <begin position="12"/>
        <end position="36"/>
    </location>
</feature>
<reference evidence="8 9" key="1">
    <citation type="submission" date="2014-09" db="EMBL/GenBank/DDBJ databases">
        <title>Cedecea neteri SSMD04 Genome Sequencing.</title>
        <authorList>
            <person name="Tan J.-Y."/>
        </authorList>
    </citation>
    <scope>NUCLEOTIDE SEQUENCE [LARGE SCALE GENOMIC DNA]</scope>
    <source>
        <strain evidence="8 9">SSMD04</strain>
    </source>
</reference>
<keyword evidence="3 7" id="KW-1003">Cell membrane</keyword>
<feature type="transmembrane region" description="Helical" evidence="7">
    <location>
        <begin position="200"/>
        <end position="220"/>
    </location>
</feature>
<keyword evidence="9" id="KW-1185">Reference proteome</keyword>
<dbReference type="PANTHER" id="PTHR30587:SF2">
    <property type="entry name" value="SURFACE PRESENTATION OF ANTIGENS PROTEIN SPAP"/>
    <property type="match status" value="1"/>
</dbReference>
<name>A0A089PUU4_9ENTR</name>
<accession>A0A089PUU4</accession>
<dbReference type="GO" id="GO:0005886">
    <property type="term" value="C:plasma membrane"/>
    <property type="evidence" value="ECO:0007669"/>
    <property type="project" value="UniProtKB-SubCell"/>
</dbReference>
<evidence type="ECO:0000256" key="6">
    <source>
        <dbReference type="ARBA" id="ARBA00023136"/>
    </source>
</evidence>
<evidence type="ECO:0000256" key="2">
    <source>
        <dbReference type="ARBA" id="ARBA00006257"/>
    </source>
</evidence>
<dbReference type="Pfam" id="PF00813">
    <property type="entry name" value="FliP"/>
    <property type="match status" value="1"/>
</dbReference>
<dbReference type="AlphaFoldDB" id="A0A089PUU4"/>
<comment type="subcellular location">
    <subcellularLocation>
        <location evidence="1">Cell membrane</location>
        <topology evidence="1">Multi-pass membrane protein</topology>
    </subcellularLocation>
</comment>
<organism evidence="8 9">
    <name type="scientific">Cedecea neteri</name>
    <dbReference type="NCBI Taxonomy" id="158822"/>
    <lineage>
        <taxon>Bacteria</taxon>
        <taxon>Pseudomonadati</taxon>
        <taxon>Pseudomonadota</taxon>
        <taxon>Gammaproteobacteria</taxon>
        <taxon>Enterobacterales</taxon>
        <taxon>Enterobacteriaceae</taxon>
        <taxon>Cedecea</taxon>
    </lineage>
</organism>
<dbReference type="GO" id="GO:0009306">
    <property type="term" value="P:protein secretion"/>
    <property type="evidence" value="ECO:0007669"/>
    <property type="project" value="UniProtKB-UniRule"/>
</dbReference>
<dbReference type="KEGG" id="cnt:JT31_05675"/>
<dbReference type="OrthoDB" id="9805111at2"/>
<sequence length="221" mass="24784">MAENISSFNPLALAILLGAISLLPLLLMITTSFLKISMVLMLTRNAIGVQQTPPNMALYGIALAATLFVMAPVFDGMQTRFKEKPLDTTSAERLENSLQYGIKPLTDFMLRNSDPDLETHLMENSQRMWPKDLSEKVVHQRDNLLILIPSFVLSELQNGFKIAFLIFIPFLVVDLIVSNVLLALGMQMVSPMTISLPLKILLFVMVSGWTRLLDGLFYSYM</sequence>
<dbReference type="PANTHER" id="PTHR30587">
    <property type="entry name" value="FLAGELLAR BIOSYNTHETIC PROTEIN FLIP"/>
    <property type="match status" value="1"/>
</dbReference>
<dbReference type="PROSITE" id="PS01061">
    <property type="entry name" value="FLIP_2"/>
    <property type="match status" value="1"/>
</dbReference>
<feature type="transmembrane region" description="Helical" evidence="7">
    <location>
        <begin position="56"/>
        <end position="74"/>
    </location>
</feature>
<dbReference type="InterPro" id="IPR005838">
    <property type="entry name" value="T3SS_IM_P"/>
</dbReference>
<dbReference type="RefSeq" id="WP_038474309.1">
    <property type="nucleotide sequence ID" value="NZ_CP009451.1"/>
</dbReference>
<dbReference type="Proteomes" id="UP000029481">
    <property type="component" value="Chromosome"/>
</dbReference>
<evidence type="ECO:0000256" key="4">
    <source>
        <dbReference type="ARBA" id="ARBA00022692"/>
    </source>
</evidence>
<keyword evidence="5 7" id="KW-1133">Transmembrane helix</keyword>
<proteinExistence type="inferred from homology"/>
<feature type="transmembrane region" description="Helical" evidence="7">
    <location>
        <begin position="162"/>
        <end position="188"/>
    </location>
</feature>
<keyword evidence="6 7" id="KW-0472">Membrane</keyword>
<protein>
    <submittedName>
        <fullName evidence="8">Type III secretion system protein SsaR</fullName>
    </submittedName>
</protein>
<dbReference type="InterPro" id="IPR005773">
    <property type="entry name" value="T3SS_YscR-like"/>
</dbReference>
<dbReference type="EMBL" id="CP009451">
    <property type="protein sequence ID" value="AIR04122.1"/>
    <property type="molecule type" value="Genomic_DNA"/>
</dbReference>
<dbReference type="NCBIfam" id="NF009438">
    <property type="entry name" value="PRK12797.1"/>
    <property type="match status" value="1"/>
</dbReference>